<dbReference type="InterPro" id="IPR008972">
    <property type="entry name" value="Cupredoxin"/>
</dbReference>
<dbReference type="VEuPathDB" id="FungiDB:RhiirFUN_026508"/>
<gene>
    <name evidence="8" type="ORF">GLOIN_2v1754855</name>
</gene>
<dbReference type="PROSITE" id="PS00079">
    <property type="entry name" value="MULTICOPPER_OXIDASE1"/>
    <property type="match status" value="2"/>
</dbReference>
<evidence type="ECO:0000256" key="4">
    <source>
        <dbReference type="ARBA" id="ARBA00023008"/>
    </source>
</evidence>
<dbReference type="PANTHER" id="PTHR11709">
    <property type="entry name" value="MULTI-COPPER OXIDASE"/>
    <property type="match status" value="1"/>
</dbReference>
<dbReference type="InterPro" id="IPR002355">
    <property type="entry name" value="Cu_oxidase_Cu_BS"/>
</dbReference>
<evidence type="ECO:0000313" key="8">
    <source>
        <dbReference type="EMBL" id="POG67344.1"/>
    </source>
</evidence>
<dbReference type="EMBL" id="AUPC02000172">
    <property type="protein sequence ID" value="POG67344.1"/>
    <property type="molecule type" value="Genomic_DNA"/>
</dbReference>
<reference evidence="8 9" key="1">
    <citation type="journal article" date="2013" name="Proc. Natl. Acad. Sci. U.S.A.">
        <title>Genome of an arbuscular mycorrhizal fungus provides insight into the oldest plant symbiosis.</title>
        <authorList>
            <person name="Tisserant E."/>
            <person name="Malbreil M."/>
            <person name="Kuo A."/>
            <person name="Kohler A."/>
            <person name="Symeonidi A."/>
            <person name="Balestrini R."/>
            <person name="Charron P."/>
            <person name="Duensing N."/>
            <person name="Frei Dit Frey N."/>
            <person name="Gianinazzi-Pearson V."/>
            <person name="Gilbert L.B."/>
            <person name="Handa Y."/>
            <person name="Herr J.R."/>
            <person name="Hijri M."/>
            <person name="Koul R."/>
            <person name="Kawaguchi M."/>
            <person name="Krajinski F."/>
            <person name="Lammers P.J."/>
            <person name="Masclaux F.G."/>
            <person name="Murat C."/>
            <person name="Morin E."/>
            <person name="Ndikumana S."/>
            <person name="Pagni M."/>
            <person name="Petitpierre D."/>
            <person name="Requena N."/>
            <person name="Rosikiewicz P."/>
            <person name="Riley R."/>
            <person name="Saito K."/>
            <person name="San Clemente H."/>
            <person name="Shapiro H."/>
            <person name="van Tuinen D."/>
            <person name="Becard G."/>
            <person name="Bonfante P."/>
            <person name="Paszkowski U."/>
            <person name="Shachar-Hill Y.Y."/>
            <person name="Tuskan G.A."/>
            <person name="Young P.W."/>
            <person name="Sanders I.R."/>
            <person name="Henrissat B."/>
            <person name="Rensing S.A."/>
            <person name="Grigoriev I.V."/>
            <person name="Corradi N."/>
            <person name="Roux C."/>
            <person name="Martin F."/>
        </authorList>
    </citation>
    <scope>NUCLEOTIDE SEQUENCE [LARGE SCALE GENOMIC DNA]</scope>
    <source>
        <strain evidence="8 9">DAOM 197198</strain>
    </source>
</reference>
<dbReference type="InterPro" id="IPR011706">
    <property type="entry name" value="Cu-oxidase_C"/>
</dbReference>
<dbReference type="Gene3D" id="2.60.40.420">
    <property type="entry name" value="Cupredoxins - blue copper proteins"/>
    <property type="match status" value="3"/>
</dbReference>
<evidence type="ECO:0000259" key="7">
    <source>
        <dbReference type="Pfam" id="PF07732"/>
    </source>
</evidence>
<keyword evidence="2" id="KW-0479">Metal-binding</keyword>
<feature type="domain" description="Plastocyanin-like" evidence="5">
    <location>
        <begin position="210"/>
        <end position="354"/>
    </location>
</feature>
<evidence type="ECO:0000256" key="1">
    <source>
        <dbReference type="ARBA" id="ARBA00010609"/>
    </source>
</evidence>
<dbReference type="InterPro" id="IPR011707">
    <property type="entry name" value="Cu-oxidase-like_N"/>
</dbReference>
<protein>
    <submittedName>
        <fullName evidence="8">Multicopper oxidase</fullName>
    </submittedName>
</protein>
<sequence length="613" mass="69456">MTLLKMKFNLKRILILFISLFVIGSVAIETSVHTVSGDSLHLKDYTNEITNLNEPYKFIKTDYFKPITHLTFTNKPVTRYYQLTLKKVKMSPDGFERTVWSVNGQHPGPLIQANKGDRLVINVTNHFDDPASIHWHGMFQHGTNWYDGVPGQTQCPIPNDVSLVYNFSTTDQHGTYWYHSHFFAQYVDGLRGSLVVHDPDDPYLNQYDFEYLVVLSDWHHNTTGVLLPLQDAPGYSGFRPIPDSPLISGLGRYNCTAAPPGSKCNSDQPLPVYNVKKNKKYRFRIINSAADGVFVFSIDQHKLKVIESEGIYLKPTIIKKLPVAVGQRYSVIVDANQPVGNYFIRGTLDKRCTPNNNATINFNSAIDWDGLGILHYEGAKNSPNSKEFDDDFTPCRDLDKKHLKPIKPITKYDGHVTDFVNITITFGADKNQRLEALINNSSFVPQLNDPTINKITRDIAAKDLPKDQNSVILNHNGGIAEIYVKNDNNADHPFHMHGHVFAIMFVGEKGDVPDESKYNKKNPVVRDTVTIPGNGFLVIRFITDNPGVWAFHCHIEWHVEIGMVMGIIELQDTLKKETIPEDVVALCLEHDLQKRTTRKMLNAIVINEIRSDD</sequence>
<accession>A0A2P4PPL1</accession>
<evidence type="ECO:0000256" key="3">
    <source>
        <dbReference type="ARBA" id="ARBA00023002"/>
    </source>
</evidence>
<dbReference type="Pfam" id="PF07731">
    <property type="entry name" value="Cu-oxidase_2"/>
    <property type="match status" value="1"/>
</dbReference>
<feature type="domain" description="Plastocyanin-like" evidence="7">
    <location>
        <begin position="86"/>
        <end position="200"/>
    </location>
</feature>
<proteinExistence type="inferred from homology"/>
<dbReference type="GO" id="GO:0016491">
    <property type="term" value="F:oxidoreductase activity"/>
    <property type="evidence" value="ECO:0007669"/>
    <property type="project" value="UniProtKB-KW"/>
</dbReference>
<evidence type="ECO:0000256" key="2">
    <source>
        <dbReference type="ARBA" id="ARBA00022723"/>
    </source>
</evidence>
<feature type="domain" description="Plastocyanin-like" evidence="6">
    <location>
        <begin position="448"/>
        <end position="570"/>
    </location>
</feature>
<dbReference type="Pfam" id="PF07732">
    <property type="entry name" value="Cu-oxidase_3"/>
    <property type="match status" value="1"/>
</dbReference>
<keyword evidence="3" id="KW-0560">Oxidoreductase</keyword>
<keyword evidence="4" id="KW-0186">Copper</keyword>
<name>A0A2P4PPL1_RHIID</name>
<comment type="similarity">
    <text evidence="1">Belongs to the multicopper oxidase family.</text>
</comment>
<dbReference type="InterPro" id="IPR033138">
    <property type="entry name" value="Cu_oxidase_CS"/>
</dbReference>
<evidence type="ECO:0000313" key="9">
    <source>
        <dbReference type="Proteomes" id="UP000018888"/>
    </source>
</evidence>
<dbReference type="AlphaFoldDB" id="A0A2P4PPL1"/>
<dbReference type="SUPFAM" id="SSF49503">
    <property type="entry name" value="Cupredoxins"/>
    <property type="match status" value="3"/>
</dbReference>
<organism evidence="8 9">
    <name type="scientific">Rhizophagus irregularis (strain DAOM 181602 / DAOM 197198 / MUCL 43194)</name>
    <name type="common">Arbuscular mycorrhizal fungus</name>
    <name type="synonym">Glomus intraradices</name>
    <dbReference type="NCBI Taxonomy" id="747089"/>
    <lineage>
        <taxon>Eukaryota</taxon>
        <taxon>Fungi</taxon>
        <taxon>Fungi incertae sedis</taxon>
        <taxon>Mucoromycota</taxon>
        <taxon>Glomeromycotina</taxon>
        <taxon>Glomeromycetes</taxon>
        <taxon>Glomerales</taxon>
        <taxon>Glomeraceae</taxon>
        <taxon>Rhizophagus</taxon>
    </lineage>
</organism>
<evidence type="ECO:0000259" key="6">
    <source>
        <dbReference type="Pfam" id="PF07731"/>
    </source>
</evidence>
<dbReference type="GO" id="GO:0005507">
    <property type="term" value="F:copper ion binding"/>
    <property type="evidence" value="ECO:0007669"/>
    <property type="project" value="InterPro"/>
</dbReference>
<reference evidence="8 9" key="2">
    <citation type="journal article" date="2018" name="New Phytol.">
        <title>High intraspecific genome diversity in the model arbuscular mycorrhizal symbiont Rhizophagus irregularis.</title>
        <authorList>
            <person name="Chen E.C.H."/>
            <person name="Morin E."/>
            <person name="Beaudet D."/>
            <person name="Noel J."/>
            <person name="Yildirir G."/>
            <person name="Ndikumana S."/>
            <person name="Charron P."/>
            <person name="St-Onge C."/>
            <person name="Giorgi J."/>
            <person name="Kruger M."/>
            <person name="Marton T."/>
            <person name="Ropars J."/>
            <person name="Grigoriev I.V."/>
            <person name="Hainaut M."/>
            <person name="Henrissat B."/>
            <person name="Roux C."/>
            <person name="Martin F."/>
            <person name="Corradi N."/>
        </authorList>
    </citation>
    <scope>NUCLEOTIDE SEQUENCE [LARGE SCALE GENOMIC DNA]</scope>
    <source>
        <strain evidence="8 9">DAOM 197198</strain>
    </source>
</reference>
<evidence type="ECO:0000259" key="5">
    <source>
        <dbReference type="Pfam" id="PF00394"/>
    </source>
</evidence>
<comment type="caution">
    <text evidence="8">The sequence shown here is derived from an EMBL/GenBank/DDBJ whole genome shotgun (WGS) entry which is preliminary data.</text>
</comment>
<dbReference type="Proteomes" id="UP000018888">
    <property type="component" value="Unassembled WGS sequence"/>
</dbReference>
<dbReference type="FunFam" id="2.60.40.420:FF:000045">
    <property type="entry name" value="Laccase 2"/>
    <property type="match status" value="1"/>
</dbReference>
<dbReference type="Pfam" id="PF00394">
    <property type="entry name" value="Cu-oxidase"/>
    <property type="match status" value="1"/>
</dbReference>
<dbReference type="PROSITE" id="PS00080">
    <property type="entry name" value="MULTICOPPER_OXIDASE2"/>
    <property type="match status" value="1"/>
</dbReference>
<dbReference type="InterPro" id="IPR001117">
    <property type="entry name" value="Cu-oxidase_2nd"/>
</dbReference>
<dbReference type="PANTHER" id="PTHR11709:SF511">
    <property type="entry name" value="LACCASE"/>
    <property type="match status" value="1"/>
</dbReference>
<dbReference type="InterPro" id="IPR045087">
    <property type="entry name" value="Cu-oxidase_fam"/>
</dbReference>
<keyword evidence="9" id="KW-1185">Reference proteome</keyword>